<proteinExistence type="predicted"/>
<comment type="caution">
    <text evidence="2">The sequence shown here is derived from an EMBL/GenBank/DDBJ whole genome shotgun (WGS) entry which is preliminary data.</text>
</comment>
<sequence length="375" mass="41094">MNRREFTMRAGMAALMSTLSPAALASANQHLRWAPYADTVAIDMLAGVGKDADDAISATELAEIRASGLSAINVTIAPQGRFWFGAEAAEKCERQFQLWEGYLTRHPETFTTIRAGADLARAHREKRLGVIYGFQDTSPIGEDLSRIDAFHQRGVRVIQLTHNRRNLVGDGAMEPGNAGLSRFGHQMIEALESKRIAVDLAHGGRRTTMEAIKAAKKPVLIGHTGCAALSDLPRNQHDDVLRAMAERGGVAGIIFWPYLRRVEQPMAADVIAHIEHAMDVCGEDHVGIGTDATINAIDRTSEFETDNRAMIADMVAQGIFERGRPADLYTFIPDLNHPRRFETLGAMLSARGHSDARIHKILGGNFARVLGEIWG</sequence>
<gene>
    <name evidence="2" type="ORF">JM946_16755</name>
</gene>
<evidence type="ECO:0000313" key="3">
    <source>
        <dbReference type="Proteomes" id="UP000661077"/>
    </source>
</evidence>
<feature type="signal peptide" evidence="1">
    <location>
        <begin position="1"/>
        <end position="25"/>
    </location>
</feature>
<dbReference type="PROSITE" id="PS51365">
    <property type="entry name" value="RENAL_DIPEPTIDASE_2"/>
    <property type="match status" value="1"/>
</dbReference>
<dbReference type="Pfam" id="PF01244">
    <property type="entry name" value="Peptidase_M19"/>
    <property type="match status" value="1"/>
</dbReference>
<dbReference type="Proteomes" id="UP000661077">
    <property type="component" value="Unassembled WGS sequence"/>
</dbReference>
<protein>
    <submittedName>
        <fullName evidence="2">Membrane dipeptidase</fullName>
    </submittedName>
</protein>
<reference evidence="2 3" key="1">
    <citation type="journal article" date="2021" name="Int. J. Syst. Evol. Microbiol.">
        <title>Steroidobacter gossypii sp. nov., isolated from soil of cotton cropping field.</title>
        <authorList>
            <person name="Huang R."/>
            <person name="Yang S."/>
            <person name="Zhen C."/>
            <person name="Liu W."/>
        </authorList>
    </citation>
    <scope>NUCLEOTIDE SEQUENCE [LARGE SCALE GENOMIC DNA]</scope>
    <source>
        <strain evidence="2 3">S1-65</strain>
    </source>
</reference>
<dbReference type="Gene3D" id="3.20.20.140">
    <property type="entry name" value="Metal-dependent hydrolases"/>
    <property type="match status" value="1"/>
</dbReference>
<keyword evidence="1" id="KW-0732">Signal</keyword>
<dbReference type="PANTHER" id="PTHR10443">
    <property type="entry name" value="MICROSOMAL DIPEPTIDASE"/>
    <property type="match status" value="1"/>
</dbReference>
<evidence type="ECO:0000313" key="2">
    <source>
        <dbReference type="EMBL" id="MBM0106384.1"/>
    </source>
</evidence>
<dbReference type="PANTHER" id="PTHR10443:SF12">
    <property type="entry name" value="DIPEPTIDASE"/>
    <property type="match status" value="1"/>
</dbReference>
<feature type="chain" id="PRO_5046975416" evidence="1">
    <location>
        <begin position="26"/>
        <end position="375"/>
    </location>
</feature>
<name>A0ABS1WZH5_9GAMM</name>
<organism evidence="2 3">
    <name type="scientific">Steroidobacter gossypii</name>
    <dbReference type="NCBI Taxonomy" id="2805490"/>
    <lineage>
        <taxon>Bacteria</taxon>
        <taxon>Pseudomonadati</taxon>
        <taxon>Pseudomonadota</taxon>
        <taxon>Gammaproteobacteria</taxon>
        <taxon>Steroidobacterales</taxon>
        <taxon>Steroidobacteraceae</taxon>
        <taxon>Steroidobacter</taxon>
    </lineage>
</organism>
<dbReference type="RefSeq" id="WP_203168490.1">
    <property type="nucleotide sequence ID" value="NZ_JAEVLS010000003.1"/>
</dbReference>
<keyword evidence="3" id="KW-1185">Reference proteome</keyword>
<dbReference type="InterPro" id="IPR008257">
    <property type="entry name" value="Pept_M19"/>
</dbReference>
<dbReference type="InterPro" id="IPR032466">
    <property type="entry name" value="Metal_Hydrolase"/>
</dbReference>
<dbReference type="SUPFAM" id="SSF51556">
    <property type="entry name" value="Metallo-dependent hydrolases"/>
    <property type="match status" value="1"/>
</dbReference>
<dbReference type="EMBL" id="JAEVLS010000003">
    <property type="protein sequence ID" value="MBM0106384.1"/>
    <property type="molecule type" value="Genomic_DNA"/>
</dbReference>
<evidence type="ECO:0000256" key="1">
    <source>
        <dbReference type="SAM" id="SignalP"/>
    </source>
</evidence>
<accession>A0ABS1WZH5</accession>